<dbReference type="InterPro" id="IPR022048">
    <property type="entry name" value="Envelope_fusion-like"/>
</dbReference>
<dbReference type="InParanoid" id="A0A2J7RTH8"/>
<dbReference type="Pfam" id="PF12259">
    <property type="entry name" value="Baculo_F"/>
    <property type="match status" value="1"/>
</dbReference>
<keyword evidence="3" id="KW-0732">Signal</keyword>
<evidence type="ECO:0000256" key="1">
    <source>
        <dbReference type="SAM" id="MobiDB-lite"/>
    </source>
</evidence>
<dbReference type="OrthoDB" id="6624493at2759"/>
<protein>
    <recommendedName>
        <fullName evidence="6">Envelope fusion protein</fullName>
    </recommendedName>
</protein>
<keyword evidence="2" id="KW-1133">Transmembrane helix</keyword>
<feature type="signal peptide" evidence="3">
    <location>
        <begin position="1"/>
        <end position="20"/>
    </location>
</feature>
<sequence>MKGPAIAATLCLLYCSCVIAEIGTIPDLDKGLVFLRERELLVTGNYWNLVINLDVQWYQTALQYIEQVFIHLEWSRSQRAQQNKFINWEEVEQARVAVDQVNQELRTLSKLLPVPTDADLTPRRKRGLINIGGEALKILFGIATTQQLQEVHDTVEGIKTREGDVIHAVQKQLTYLKSVDETVSQNAVGLAAVARILKNVVSNALKSQKTWNNTTRNLENLISYRANISRVMRELDFMVVQLQQSVMRLQEGLETSATGRLSSVLIPPHNLSMILQQVILKLPQDVSLIAGFTIDNMYIYYEVAKVQAYATTTAIRLVVRIPLRGADRVMTLFRSVPLPAYSEVLQRHVQIEPETLYLAVTENGQYYSLLTTADLQRCKLGIFAICEATFPFIHKTRASCSSALYFGQAEFAHDLCRKHILNENFNPVWLQAKGPHPFWIYSLPSPTVVTKKCKVNGTTQSSNVELSHTGTLTEDTHCQFYSEAFVLLPVSDGYTNVTITGSQIFLPHLPELISPGERDQIMHDETQTHRALVALETIARRSSPKQQQSYVELRELLATMASNTTTTSQTTWVYALVTISIILSLIILTSRLWQRPIITLIQKIFPRRTEPKSNDIEMKPMSTPTTTAIDPEPNDCPCCMEDRSELMGVTTSHPATPLQMEVETASKPTPTVQPRTGERVHFAQPGKFQLRK</sequence>
<comment type="caution">
    <text evidence="4">The sequence shown here is derived from an EMBL/GenBank/DDBJ whole genome shotgun (WGS) entry which is preliminary data.</text>
</comment>
<evidence type="ECO:0000256" key="2">
    <source>
        <dbReference type="SAM" id="Phobius"/>
    </source>
</evidence>
<accession>A0A2J7RTH8</accession>
<dbReference type="STRING" id="105785.A0A2J7RTH8"/>
<organism evidence="4 5">
    <name type="scientific">Cryptotermes secundus</name>
    <dbReference type="NCBI Taxonomy" id="105785"/>
    <lineage>
        <taxon>Eukaryota</taxon>
        <taxon>Metazoa</taxon>
        <taxon>Ecdysozoa</taxon>
        <taxon>Arthropoda</taxon>
        <taxon>Hexapoda</taxon>
        <taxon>Insecta</taxon>
        <taxon>Pterygota</taxon>
        <taxon>Neoptera</taxon>
        <taxon>Polyneoptera</taxon>
        <taxon>Dictyoptera</taxon>
        <taxon>Blattodea</taxon>
        <taxon>Blattoidea</taxon>
        <taxon>Termitoidae</taxon>
        <taxon>Kalotermitidae</taxon>
        <taxon>Cryptotermitinae</taxon>
        <taxon>Cryptotermes</taxon>
    </lineage>
</organism>
<feature type="chain" id="PRO_5014382855" description="Envelope fusion protein" evidence="3">
    <location>
        <begin position="21"/>
        <end position="692"/>
    </location>
</feature>
<proteinExistence type="predicted"/>
<keyword evidence="2" id="KW-0472">Membrane</keyword>
<name>A0A2J7RTH8_9NEOP</name>
<keyword evidence="2" id="KW-0812">Transmembrane</keyword>
<dbReference type="AlphaFoldDB" id="A0A2J7RTH8"/>
<keyword evidence="5" id="KW-1185">Reference proteome</keyword>
<gene>
    <name evidence="4" type="ORF">B7P43_G15941</name>
</gene>
<feature type="transmembrane region" description="Helical" evidence="2">
    <location>
        <begin position="572"/>
        <end position="593"/>
    </location>
</feature>
<evidence type="ECO:0008006" key="6">
    <source>
        <dbReference type="Google" id="ProtNLM"/>
    </source>
</evidence>
<feature type="region of interest" description="Disordered" evidence="1">
    <location>
        <begin position="612"/>
        <end position="633"/>
    </location>
</feature>
<reference evidence="4 5" key="1">
    <citation type="submission" date="2017-12" db="EMBL/GenBank/DDBJ databases">
        <title>Hemimetabolous genomes reveal molecular basis of termite eusociality.</title>
        <authorList>
            <person name="Harrison M.C."/>
            <person name="Jongepier E."/>
            <person name="Robertson H.M."/>
            <person name="Arning N."/>
            <person name="Bitard-Feildel T."/>
            <person name="Chao H."/>
            <person name="Childers C.P."/>
            <person name="Dinh H."/>
            <person name="Doddapaneni H."/>
            <person name="Dugan S."/>
            <person name="Gowin J."/>
            <person name="Greiner C."/>
            <person name="Han Y."/>
            <person name="Hu H."/>
            <person name="Hughes D.S.T."/>
            <person name="Huylmans A.-K."/>
            <person name="Kemena C."/>
            <person name="Kremer L.P.M."/>
            <person name="Lee S.L."/>
            <person name="Lopez-Ezquerra A."/>
            <person name="Mallet L."/>
            <person name="Monroy-Kuhn J.M."/>
            <person name="Moser A."/>
            <person name="Murali S.C."/>
            <person name="Muzny D.M."/>
            <person name="Otani S."/>
            <person name="Piulachs M.-D."/>
            <person name="Poelchau M."/>
            <person name="Qu J."/>
            <person name="Schaub F."/>
            <person name="Wada-Katsumata A."/>
            <person name="Worley K.C."/>
            <person name="Xie Q."/>
            <person name="Ylla G."/>
            <person name="Poulsen M."/>
            <person name="Gibbs R.A."/>
            <person name="Schal C."/>
            <person name="Richards S."/>
            <person name="Belles X."/>
            <person name="Korb J."/>
            <person name="Bornberg-Bauer E."/>
        </authorList>
    </citation>
    <scope>NUCLEOTIDE SEQUENCE [LARGE SCALE GENOMIC DNA]</scope>
    <source>
        <tissue evidence="4">Whole body</tissue>
    </source>
</reference>
<evidence type="ECO:0000313" key="5">
    <source>
        <dbReference type="Proteomes" id="UP000235965"/>
    </source>
</evidence>
<evidence type="ECO:0000256" key="3">
    <source>
        <dbReference type="SAM" id="SignalP"/>
    </source>
</evidence>
<evidence type="ECO:0000313" key="4">
    <source>
        <dbReference type="EMBL" id="PNF44118.1"/>
    </source>
</evidence>
<dbReference type="EMBL" id="NEVH01000004">
    <property type="protein sequence ID" value="PNF44118.1"/>
    <property type="molecule type" value="Genomic_DNA"/>
</dbReference>
<dbReference type="Proteomes" id="UP000235965">
    <property type="component" value="Unassembled WGS sequence"/>
</dbReference>